<name>F0SFU3_RUBBR</name>
<dbReference type="PANTHER" id="PTHR46832:SF2">
    <property type="entry name" value="FUTALOSINE HYDROLASE"/>
    <property type="match status" value="1"/>
</dbReference>
<dbReference type="SUPFAM" id="SSF53167">
    <property type="entry name" value="Purine and uridine phosphorylases"/>
    <property type="match status" value="1"/>
</dbReference>
<reference evidence="3" key="1">
    <citation type="submission" date="2011-02" db="EMBL/GenBank/DDBJ databases">
        <title>The complete genome of Planctomyces brasiliensis DSM 5305.</title>
        <authorList>
            <person name="Lucas S."/>
            <person name="Copeland A."/>
            <person name="Lapidus A."/>
            <person name="Bruce D."/>
            <person name="Goodwin L."/>
            <person name="Pitluck S."/>
            <person name="Kyrpides N."/>
            <person name="Mavromatis K."/>
            <person name="Pagani I."/>
            <person name="Ivanova N."/>
            <person name="Ovchinnikova G."/>
            <person name="Lu M."/>
            <person name="Detter J.C."/>
            <person name="Han C."/>
            <person name="Land M."/>
            <person name="Hauser L."/>
            <person name="Markowitz V."/>
            <person name="Cheng J.-F."/>
            <person name="Hugenholtz P."/>
            <person name="Woyke T."/>
            <person name="Wu D."/>
            <person name="Tindall B."/>
            <person name="Pomrenke H.G."/>
            <person name="Brambilla E."/>
            <person name="Klenk H.-P."/>
            <person name="Eisen J.A."/>
        </authorList>
    </citation>
    <scope>NUCLEOTIDE SEQUENCE [LARGE SCALE GENOMIC DNA]</scope>
    <source>
        <strain evidence="3">ATCC 49424 / DSM 5305 / JCM 21570 / NBRC 103401 / IFAM 1448</strain>
    </source>
</reference>
<dbReference type="RefSeq" id="WP_013630267.1">
    <property type="nucleotide sequence ID" value="NC_015174.1"/>
</dbReference>
<evidence type="ECO:0000313" key="3">
    <source>
        <dbReference type="Proteomes" id="UP000006860"/>
    </source>
</evidence>
<dbReference type="GO" id="GO:0008782">
    <property type="term" value="F:adenosylhomocysteine nucleosidase activity"/>
    <property type="evidence" value="ECO:0007669"/>
    <property type="project" value="TreeGrafter"/>
</dbReference>
<dbReference type="Gene3D" id="3.40.50.1580">
    <property type="entry name" value="Nucleoside phosphorylase domain"/>
    <property type="match status" value="2"/>
</dbReference>
<dbReference type="GO" id="GO:0019284">
    <property type="term" value="P:L-methionine salvage from S-adenosylmethionine"/>
    <property type="evidence" value="ECO:0007669"/>
    <property type="project" value="TreeGrafter"/>
</dbReference>
<protein>
    <submittedName>
        <fullName evidence="2">Purine or other phosphorylase family 1</fullName>
    </submittedName>
</protein>
<dbReference type="Pfam" id="PF01048">
    <property type="entry name" value="PNP_UDP_1"/>
    <property type="match status" value="2"/>
</dbReference>
<proteinExistence type="predicted"/>
<dbReference type="GO" id="GO:0005829">
    <property type="term" value="C:cytosol"/>
    <property type="evidence" value="ECO:0007669"/>
    <property type="project" value="TreeGrafter"/>
</dbReference>
<dbReference type="HOGENOM" id="CLU_1061227_0_0_0"/>
<dbReference type="eggNOG" id="COG0775">
    <property type="taxonomic scope" value="Bacteria"/>
</dbReference>
<sequence length="262" mass="28219">MVRPGSQSTAFEQTRLKRRHPVEQRALDWLIVCPLAIERKAAQRSFSSKIRWRKQAARFWQGEMRGLRFGLLQSGPGQDRAASEVDRILSSTSVSRILIAGLCGGLTPDLPVGACVSATSVRDAGGQPVGELASVDPAACAGRTLVSVAEPVLSAEAKRELAGKAAAAVVDMETAGIVRVAMQAGLPVSSLRVVSDDVSMSLPAEVGWLIRSNGELDLLQAIGLVLRPHLFFKLRELQLASQTALTSLMRAMREIDWDRPAD</sequence>
<dbReference type="STRING" id="756272.Plabr_3973"/>
<dbReference type="GO" id="GO:0009116">
    <property type="term" value="P:nucleoside metabolic process"/>
    <property type="evidence" value="ECO:0007669"/>
    <property type="project" value="InterPro"/>
</dbReference>
<dbReference type="PANTHER" id="PTHR46832">
    <property type="entry name" value="5'-METHYLTHIOADENOSINE/S-ADENOSYLHOMOCYSTEINE NUCLEOSIDASE"/>
    <property type="match status" value="1"/>
</dbReference>
<feature type="domain" description="Nucleoside phosphorylase" evidence="1">
    <location>
        <begin position="31"/>
        <end position="134"/>
    </location>
</feature>
<dbReference type="EMBL" id="CP002546">
    <property type="protein sequence ID" value="ADY61550.1"/>
    <property type="molecule type" value="Genomic_DNA"/>
</dbReference>
<evidence type="ECO:0000259" key="1">
    <source>
        <dbReference type="Pfam" id="PF01048"/>
    </source>
</evidence>
<dbReference type="GO" id="GO:0008930">
    <property type="term" value="F:methylthioadenosine nucleosidase activity"/>
    <property type="evidence" value="ECO:0007669"/>
    <property type="project" value="TreeGrafter"/>
</dbReference>
<dbReference type="InterPro" id="IPR035994">
    <property type="entry name" value="Nucleoside_phosphorylase_sf"/>
</dbReference>
<accession>F0SFU3</accession>
<feature type="domain" description="Nucleoside phosphorylase" evidence="1">
    <location>
        <begin position="144"/>
        <end position="198"/>
    </location>
</feature>
<evidence type="ECO:0000313" key="2">
    <source>
        <dbReference type="EMBL" id="ADY61550.1"/>
    </source>
</evidence>
<dbReference type="AlphaFoldDB" id="F0SFU3"/>
<dbReference type="OrthoDB" id="261107at2"/>
<dbReference type="Proteomes" id="UP000006860">
    <property type="component" value="Chromosome"/>
</dbReference>
<gene>
    <name evidence="2" type="ordered locus">Plabr_3973</name>
</gene>
<dbReference type="KEGG" id="pbs:Plabr_3973"/>
<organism evidence="2 3">
    <name type="scientific">Rubinisphaera brasiliensis (strain ATCC 49424 / DSM 5305 / JCM 21570 / IAM 15109 / NBRC 103401 / IFAM 1448)</name>
    <name type="common">Planctomyces brasiliensis</name>
    <dbReference type="NCBI Taxonomy" id="756272"/>
    <lineage>
        <taxon>Bacteria</taxon>
        <taxon>Pseudomonadati</taxon>
        <taxon>Planctomycetota</taxon>
        <taxon>Planctomycetia</taxon>
        <taxon>Planctomycetales</taxon>
        <taxon>Planctomycetaceae</taxon>
        <taxon>Rubinisphaera</taxon>
    </lineage>
</organism>
<keyword evidence="3" id="KW-1185">Reference proteome</keyword>
<dbReference type="InterPro" id="IPR000845">
    <property type="entry name" value="Nucleoside_phosphorylase_d"/>
</dbReference>